<gene>
    <name evidence="9" type="ORF">Airi01_072250</name>
</gene>
<dbReference type="AlphaFoldDB" id="A0A9W6RNL5"/>
<dbReference type="Gene3D" id="3.40.980.20">
    <property type="entry name" value="Four-carbon acid sugar kinase, nucleotide binding domain"/>
    <property type="match status" value="1"/>
</dbReference>
<evidence type="ECO:0000259" key="8">
    <source>
        <dbReference type="Pfam" id="PF17042"/>
    </source>
</evidence>
<dbReference type="GO" id="GO:0016301">
    <property type="term" value="F:kinase activity"/>
    <property type="evidence" value="ECO:0007669"/>
    <property type="project" value="UniProtKB-KW"/>
</dbReference>
<dbReference type="SUPFAM" id="SSF142764">
    <property type="entry name" value="YgbK-like"/>
    <property type="match status" value="1"/>
</dbReference>
<dbReference type="EMBL" id="BSTJ01000010">
    <property type="protein sequence ID" value="GLY78958.1"/>
    <property type="molecule type" value="Genomic_DNA"/>
</dbReference>
<evidence type="ECO:0000256" key="2">
    <source>
        <dbReference type="ARBA" id="ARBA00022679"/>
    </source>
</evidence>
<name>A0A9W6RNL5_9ACTN</name>
<keyword evidence="6" id="KW-0119">Carbohydrate metabolism</keyword>
<evidence type="ECO:0008006" key="11">
    <source>
        <dbReference type="Google" id="ProtNLM"/>
    </source>
</evidence>
<feature type="domain" description="Four-carbon acid sugar kinase N-terminal" evidence="7">
    <location>
        <begin position="18"/>
        <end position="245"/>
    </location>
</feature>
<dbReference type="RefSeq" id="WP_285629849.1">
    <property type="nucleotide sequence ID" value="NZ_BSTJ01000010.1"/>
</dbReference>
<comment type="similarity">
    <text evidence="1">Belongs to the four-carbon acid sugar kinase family.</text>
</comment>
<dbReference type="InterPro" id="IPR010737">
    <property type="entry name" value="4-carb_acid_sugar_kinase_N"/>
</dbReference>
<dbReference type="Proteomes" id="UP001165135">
    <property type="component" value="Unassembled WGS sequence"/>
</dbReference>
<proteinExistence type="inferred from homology"/>
<dbReference type="Pfam" id="PF07005">
    <property type="entry name" value="SBD_N"/>
    <property type="match status" value="1"/>
</dbReference>
<dbReference type="GO" id="GO:0005524">
    <property type="term" value="F:ATP binding"/>
    <property type="evidence" value="ECO:0007669"/>
    <property type="project" value="UniProtKB-KW"/>
</dbReference>
<dbReference type="Gene3D" id="3.40.50.10840">
    <property type="entry name" value="Putative sugar-binding, N-terminal domain"/>
    <property type="match status" value="1"/>
</dbReference>
<dbReference type="InterPro" id="IPR031475">
    <property type="entry name" value="NBD_C"/>
</dbReference>
<evidence type="ECO:0000256" key="5">
    <source>
        <dbReference type="ARBA" id="ARBA00022840"/>
    </source>
</evidence>
<organism evidence="9 10">
    <name type="scientific">Actinoallomurus iriomotensis</name>
    <dbReference type="NCBI Taxonomy" id="478107"/>
    <lineage>
        <taxon>Bacteria</taxon>
        <taxon>Bacillati</taxon>
        <taxon>Actinomycetota</taxon>
        <taxon>Actinomycetes</taxon>
        <taxon>Streptosporangiales</taxon>
        <taxon>Thermomonosporaceae</taxon>
        <taxon>Actinoallomurus</taxon>
    </lineage>
</organism>
<comment type="caution">
    <text evidence="9">The sequence shown here is derived from an EMBL/GenBank/DDBJ whole genome shotgun (WGS) entry which is preliminary data.</text>
</comment>
<dbReference type="InterPro" id="IPR037051">
    <property type="entry name" value="4-carb_acid_sugar_kinase_N_sf"/>
</dbReference>
<sequence>MRETSRRAEIAADDRFTVIVDDDPTGTQSVSDVDVILRPGRAAFDAAAAHRSVFVLSNSRALPEGEAAALVAGIARTAEAAARAAGRSLRLVLRGDSTLRGHVFAEVDAVSPGTPVLFVPAFVDGGRFTEDGVHRLRTPSGPVPVAETEFARDPVFGYTSPDMAGWVREVGGGRRHTVTVPLSRLRSRGPDAVADALASAGPDAVVIPDCVTESDVLAIAAGLVCAERRGARVQVRCAASLAAALAGLTTRPLDRVAVPPPGRVLVVCGSFTEASTRQLRALDGLWERRVELPVAPRAGDDRALAGAVRERLTEDGRALLATDRTPGHDRVPAAPALLMETLVATVRHLATEVDLVVAKGGITSARLATDALEATSARVRGQILPGVPVWDLRTPRGHPAYVVVPGNVGTDGTLRHILAQVGP</sequence>
<reference evidence="9" key="1">
    <citation type="submission" date="2023-03" db="EMBL/GenBank/DDBJ databases">
        <title>Actinoallomurus iriomotensis NBRC 103681.</title>
        <authorList>
            <person name="Ichikawa N."/>
            <person name="Sato H."/>
            <person name="Tonouchi N."/>
        </authorList>
    </citation>
    <scope>NUCLEOTIDE SEQUENCE</scope>
    <source>
        <strain evidence="9">NBRC 103681</strain>
    </source>
</reference>
<evidence type="ECO:0000256" key="1">
    <source>
        <dbReference type="ARBA" id="ARBA00005715"/>
    </source>
</evidence>
<keyword evidence="2" id="KW-0808">Transferase</keyword>
<evidence type="ECO:0000313" key="10">
    <source>
        <dbReference type="Proteomes" id="UP001165135"/>
    </source>
</evidence>
<evidence type="ECO:0000259" key="7">
    <source>
        <dbReference type="Pfam" id="PF07005"/>
    </source>
</evidence>
<feature type="domain" description="Four-carbon acid sugar kinase nucleotide binding" evidence="8">
    <location>
        <begin position="265"/>
        <end position="414"/>
    </location>
</feature>
<dbReference type="Pfam" id="PF17042">
    <property type="entry name" value="NBD_C"/>
    <property type="match status" value="1"/>
</dbReference>
<evidence type="ECO:0000256" key="4">
    <source>
        <dbReference type="ARBA" id="ARBA00022777"/>
    </source>
</evidence>
<keyword evidence="5" id="KW-0067">ATP-binding</keyword>
<keyword evidence="3" id="KW-0547">Nucleotide-binding</keyword>
<evidence type="ECO:0000256" key="3">
    <source>
        <dbReference type="ARBA" id="ARBA00022741"/>
    </source>
</evidence>
<evidence type="ECO:0000313" key="9">
    <source>
        <dbReference type="EMBL" id="GLY78958.1"/>
    </source>
</evidence>
<accession>A0A9W6RNL5</accession>
<protein>
    <recommendedName>
        <fullName evidence="11">Four-carbon acid sugar kinase family protein</fullName>
    </recommendedName>
</protein>
<evidence type="ECO:0000256" key="6">
    <source>
        <dbReference type="ARBA" id="ARBA00023277"/>
    </source>
</evidence>
<keyword evidence="4" id="KW-0418">Kinase</keyword>
<dbReference type="InterPro" id="IPR042213">
    <property type="entry name" value="NBD_C_sf"/>
</dbReference>